<evidence type="ECO:0000313" key="2">
    <source>
        <dbReference type="EMBL" id="GIH33700.1"/>
    </source>
</evidence>
<feature type="chain" id="PRO_5045830697" description="WxL domain-containing protein" evidence="1">
    <location>
        <begin position="34"/>
        <end position="198"/>
    </location>
</feature>
<sequence>MCKRSVAAPSAGVAVLALTAALSVATTASPAAAATCPASTTCPTTVTFTVTAPDGLTITVPDGPVNVGSGAPGGQISGALGPVTVSDQRAALTATWVATVSAAAGGFTTGGGTAAETVPNSAVLYWSGAATATTGSGTFVPGQANAAAAQSLDVPRTAFSKTSGSGDNSATWDPTIVVNVPAQAVAGTYTGTVNHSVA</sequence>
<evidence type="ECO:0000256" key="1">
    <source>
        <dbReference type="SAM" id="SignalP"/>
    </source>
</evidence>
<feature type="signal peptide" evidence="1">
    <location>
        <begin position="1"/>
        <end position="33"/>
    </location>
</feature>
<proteinExistence type="predicted"/>
<reference evidence="2 3" key="1">
    <citation type="submission" date="2021-01" db="EMBL/GenBank/DDBJ databases">
        <title>Whole genome shotgun sequence of Microbispora amethystogenes NBRC 101907.</title>
        <authorList>
            <person name="Komaki H."/>
            <person name="Tamura T."/>
        </authorList>
    </citation>
    <scope>NUCLEOTIDE SEQUENCE [LARGE SCALE GENOMIC DNA]</scope>
    <source>
        <strain evidence="2 3">NBRC 101907</strain>
    </source>
</reference>
<keyword evidence="1" id="KW-0732">Signal</keyword>
<dbReference type="RefSeq" id="WP_239101430.1">
    <property type="nucleotide sequence ID" value="NZ_BAABEJ010000014.1"/>
</dbReference>
<organism evidence="2 3">
    <name type="scientific">Microbispora amethystogenes</name>
    <dbReference type="NCBI Taxonomy" id="1427754"/>
    <lineage>
        <taxon>Bacteria</taxon>
        <taxon>Bacillati</taxon>
        <taxon>Actinomycetota</taxon>
        <taxon>Actinomycetes</taxon>
        <taxon>Streptosporangiales</taxon>
        <taxon>Streptosporangiaceae</taxon>
        <taxon>Microbispora</taxon>
    </lineage>
</organism>
<comment type="caution">
    <text evidence="2">The sequence shown here is derived from an EMBL/GenBank/DDBJ whole genome shotgun (WGS) entry which is preliminary data.</text>
</comment>
<protein>
    <recommendedName>
        <fullName evidence="4">WxL domain-containing protein</fullName>
    </recommendedName>
</protein>
<evidence type="ECO:0008006" key="4">
    <source>
        <dbReference type="Google" id="ProtNLM"/>
    </source>
</evidence>
<dbReference type="Proteomes" id="UP000651728">
    <property type="component" value="Unassembled WGS sequence"/>
</dbReference>
<accession>A0ABQ4FFW2</accession>
<gene>
    <name evidence="2" type="ORF">Mam01_38640</name>
</gene>
<evidence type="ECO:0000313" key="3">
    <source>
        <dbReference type="Proteomes" id="UP000651728"/>
    </source>
</evidence>
<dbReference type="EMBL" id="BOOB01000027">
    <property type="protein sequence ID" value="GIH33700.1"/>
    <property type="molecule type" value="Genomic_DNA"/>
</dbReference>
<keyword evidence="3" id="KW-1185">Reference proteome</keyword>
<name>A0ABQ4FFW2_9ACTN</name>